<evidence type="ECO:0000313" key="5">
    <source>
        <dbReference type="Proteomes" id="UP000094043"/>
    </source>
</evidence>
<dbReference type="Proteomes" id="UP000094043">
    <property type="component" value="Chromosome 4"/>
</dbReference>
<dbReference type="InterPro" id="IPR009053">
    <property type="entry name" value="Prefoldin"/>
</dbReference>
<dbReference type="InterPro" id="IPR027235">
    <property type="entry name" value="PFD2"/>
</dbReference>
<feature type="coiled-coil region" evidence="3">
    <location>
        <begin position="16"/>
        <end position="43"/>
    </location>
</feature>
<comment type="similarity">
    <text evidence="1">Belongs to the prefoldin subunit beta family.</text>
</comment>
<dbReference type="EMBL" id="CP143787">
    <property type="protein sequence ID" value="WVN88540.1"/>
    <property type="molecule type" value="Genomic_DNA"/>
</dbReference>
<sequence length="117" mass="13399">MATKQSTNPQEAPIVFQRFRTELQGLAQKIGELESELEEHALVLSTVRPLVSSEPERVCYRMIGGTLVKRTVKDVVPNLETTHTGIKDVLDSLIKSYKDKEMEFEQWRREAGVQMPR</sequence>
<dbReference type="CDD" id="cd23163">
    <property type="entry name" value="Prefoldin_2"/>
    <property type="match status" value="1"/>
</dbReference>
<dbReference type="RefSeq" id="XP_066069240.1">
    <property type="nucleotide sequence ID" value="XM_066213143.1"/>
</dbReference>
<evidence type="ECO:0000256" key="3">
    <source>
        <dbReference type="SAM" id="Coils"/>
    </source>
</evidence>
<reference evidence="4" key="2">
    <citation type="journal article" date="2022" name="Elife">
        <title>Obligate sexual reproduction of a homothallic fungus closely related to the Cryptococcus pathogenic species complex.</title>
        <authorList>
            <person name="Passer A.R."/>
            <person name="Clancey S.A."/>
            <person name="Shea T."/>
            <person name="David-Palma M."/>
            <person name="Averette A.F."/>
            <person name="Boekhout T."/>
            <person name="Porcel B.M."/>
            <person name="Nowrousian M."/>
            <person name="Cuomo C.A."/>
            <person name="Sun S."/>
            <person name="Heitman J."/>
            <person name="Coelho M.A."/>
        </authorList>
    </citation>
    <scope>NUCLEOTIDE SEQUENCE</scope>
    <source>
        <strain evidence="4">CBS 7841</strain>
    </source>
</reference>
<dbReference type="GeneID" id="91087961"/>
<proteinExistence type="inferred from homology"/>
<evidence type="ECO:0000256" key="1">
    <source>
        <dbReference type="ARBA" id="ARBA00008045"/>
    </source>
</evidence>
<name>A0AAJ8M100_9TREE</name>
<reference evidence="4" key="3">
    <citation type="submission" date="2024-01" db="EMBL/GenBank/DDBJ databases">
        <authorList>
            <person name="Coelho M.A."/>
            <person name="David-Palma M."/>
            <person name="Shea T."/>
            <person name="Sun S."/>
            <person name="Cuomo C.A."/>
            <person name="Heitman J."/>
        </authorList>
    </citation>
    <scope>NUCLEOTIDE SEQUENCE</scope>
    <source>
        <strain evidence="4">CBS 7841</strain>
    </source>
</reference>
<protein>
    <recommendedName>
        <fullName evidence="6">Prefoldin subunit 2</fullName>
    </recommendedName>
</protein>
<gene>
    <name evidence="4" type="ORF">L203_103751</name>
</gene>
<keyword evidence="3" id="KW-0175">Coiled coil</keyword>
<dbReference type="GO" id="GO:0016272">
    <property type="term" value="C:prefoldin complex"/>
    <property type="evidence" value="ECO:0007669"/>
    <property type="project" value="InterPro"/>
</dbReference>
<evidence type="ECO:0000313" key="4">
    <source>
        <dbReference type="EMBL" id="WVN88540.1"/>
    </source>
</evidence>
<dbReference type="AlphaFoldDB" id="A0AAJ8M100"/>
<organism evidence="4 5">
    <name type="scientific">Cryptococcus depauperatus CBS 7841</name>
    <dbReference type="NCBI Taxonomy" id="1295531"/>
    <lineage>
        <taxon>Eukaryota</taxon>
        <taxon>Fungi</taxon>
        <taxon>Dikarya</taxon>
        <taxon>Basidiomycota</taxon>
        <taxon>Agaricomycotina</taxon>
        <taxon>Tremellomycetes</taxon>
        <taxon>Tremellales</taxon>
        <taxon>Cryptococcaceae</taxon>
        <taxon>Cryptococcus</taxon>
    </lineage>
</organism>
<dbReference type="GO" id="GO:0051082">
    <property type="term" value="F:unfolded protein binding"/>
    <property type="evidence" value="ECO:0007669"/>
    <property type="project" value="InterPro"/>
</dbReference>
<dbReference type="Gene3D" id="1.10.287.370">
    <property type="match status" value="1"/>
</dbReference>
<dbReference type="PANTHER" id="PTHR13303">
    <property type="entry name" value="PREFOLDIN SUBUNIT 2"/>
    <property type="match status" value="1"/>
</dbReference>
<accession>A0AAJ8M100</accession>
<dbReference type="InterPro" id="IPR002777">
    <property type="entry name" value="PFD_beta-like"/>
</dbReference>
<keyword evidence="5" id="KW-1185">Reference proteome</keyword>
<keyword evidence="2" id="KW-0143">Chaperone</keyword>
<dbReference type="GO" id="GO:0006457">
    <property type="term" value="P:protein folding"/>
    <property type="evidence" value="ECO:0007669"/>
    <property type="project" value="InterPro"/>
</dbReference>
<dbReference type="KEGG" id="cdep:91087961"/>
<dbReference type="Pfam" id="PF01920">
    <property type="entry name" value="Prefoldin_2"/>
    <property type="match status" value="1"/>
</dbReference>
<evidence type="ECO:0008006" key="6">
    <source>
        <dbReference type="Google" id="ProtNLM"/>
    </source>
</evidence>
<dbReference type="SUPFAM" id="SSF46579">
    <property type="entry name" value="Prefoldin"/>
    <property type="match status" value="1"/>
</dbReference>
<dbReference type="FunFam" id="1.10.287.370:FF:000002">
    <property type="entry name" value="Prefoldin subunit 2"/>
    <property type="match status" value="1"/>
</dbReference>
<evidence type="ECO:0000256" key="2">
    <source>
        <dbReference type="ARBA" id="ARBA00023186"/>
    </source>
</evidence>
<reference evidence="4" key="1">
    <citation type="submission" date="2016-06" db="EMBL/GenBank/DDBJ databases">
        <authorList>
            <person name="Cuomo C."/>
            <person name="Litvintseva A."/>
            <person name="Heitman J."/>
            <person name="Chen Y."/>
            <person name="Sun S."/>
            <person name="Springer D."/>
            <person name="Dromer F."/>
            <person name="Young S."/>
            <person name="Zeng Q."/>
            <person name="Chapman S."/>
            <person name="Gujja S."/>
            <person name="Saif S."/>
            <person name="Birren B."/>
        </authorList>
    </citation>
    <scope>NUCLEOTIDE SEQUENCE</scope>
    <source>
        <strain evidence="4">CBS 7841</strain>
    </source>
</reference>